<dbReference type="EMBL" id="LKMD01000107">
    <property type="protein sequence ID" value="PIA90876.1"/>
    <property type="molecule type" value="Genomic_DNA"/>
</dbReference>
<feature type="region of interest" description="Disordered" evidence="1">
    <location>
        <begin position="108"/>
        <end position="188"/>
    </location>
</feature>
<evidence type="ECO:0008006" key="5">
    <source>
        <dbReference type="Google" id="ProtNLM"/>
    </source>
</evidence>
<dbReference type="OrthoDB" id="10593190at2759"/>
<dbReference type="Proteomes" id="UP000230605">
    <property type="component" value="Chromosome 9"/>
</dbReference>
<feature type="compositionally biased region" description="Low complexity" evidence="1">
    <location>
        <begin position="108"/>
        <end position="128"/>
    </location>
</feature>
<evidence type="ECO:0000256" key="2">
    <source>
        <dbReference type="SAM" id="SignalP"/>
    </source>
</evidence>
<gene>
    <name evidence="3" type="ORF">CB0940_11129</name>
</gene>
<keyword evidence="2" id="KW-0732">Signal</keyword>
<evidence type="ECO:0000313" key="4">
    <source>
        <dbReference type="Proteomes" id="UP000230605"/>
    </source>
</evidence>
<reference evidence="3 4" key="1">
    <citation type="submission" date="2015-10" db="EMBL/GenBank/DDBJ databases">
        <title>The cercosporin biosynthetic gene cluster was horizontally transferred to several fungal lineages and shown to be expanded in Cercospora beticola based on microsynteny with recipient genomes.</title>
        <authorList>
            <person name="De Jonge R."/>
            <person name="Ebert M.K."/>
            <person name="Suttle J.C."/>
            <person name="Jurick Ii W.M."/>
            <person name="Secor G.A."/>
            <person name="Thomma B.P."/>
            <person name="Van De Peer Y."/>
            <person name="Bolton M.D."/>
        </authorList>
    </citation>
    <scope>NUCLEOTIDE SEQUENCE [LARGE SCALE GENOMIC DNA]</scope>
    <source>
        <strain evidence="3 4">09-40</strain>
    </source>
</reference>
<feature type="compositionally biased region" description="Basic and acidic residues" evidence="1">
    <location>
        <begin position="155"/>
        <end position="171"/>
    </location>
</feature>
<sequence length="380" mass="39492">MPSIPTFSVILILAGTALANAHVSCTTQYGNHRVRNVQTKYHKTTSTITPTFFVTSARKTTVTPSPVTLTIVSTETDTTTSTIETTDTFTSTITQSTTTTTTLPTATVTATETTSTTTTSTSTSTIGTAAGYTPIQSSLPGATYHGAQSGPVSKRSIDSNAERAHEIEERASTSTSSKLSSKPKSDCLRPQKYPQCVECTTTVTKRAPAVTSTRTGKIRTMTASTSTITTTSFATTTVTATSVNDASTTITTTTTETATATASPSTTTTTTSTTTVTQMATATGYAQCAANNFADKLNGNNIYLQAASSGNYGVKNIAGVTNALDCCVACATTTDCSVSIYTVQEGGCYLLTNCGLTFPTVQDISYDWIVNNGCGKAVSS</sequence>
<feature type="compositionally biased region" description="Low complexity" evidence="1">
    <location>
        <begin position="172"/>
        <end position="182"/>
    </location>
</feature>
<comment type="caution">
    <text evidence="3">The sequence shown here is derived from an EMBL/GenBank/DDBJ whole genome shotgun (WGS) entry which is preliminary data.</text>
</comment>
<dbReference type="AlphaFoldDB" id="A0A2G5HE91"/>
<name>A0A2G5HE91_CERBT</name>
<proteinExistence type="predicted"/>
<feature type="signal peptide" evidence="2">
    <location>
        <begin position="1"/>
        <end position="19"/>
    </location>
</feature>
<protein>
    <recommendedName>
        <fullName evidence="5">Apple domain-containing protein</fullName>
    </recommendedName>
</protein>
<feature type="chain" id="PRO_5013633368" description="Apple domain-containing protein" evidence="2">
    <location>
        <begin position="20"/>
        <end position="380"/>
    </location>
</feature>
<evidence type="ECO:0000256" key="1">
    <source>
        <dbReference type="SAM" id="MobiDB-lite"/>
    </source>
</evidence>
<organism evidence="3 4">
    <name type="scientific">Cercospora beticola</name>
    <name type="common">Sugarbeet leaf spot fungus</name>
    <dbReference type="NCBI Taxonomy" id="122368"/>
    <lineage>
        <taxon>Eukaryota</taxon>
        <taxon>Fungi</taxon>
        <taxon>Dikarya</taxon>
        <taxon>Ascomycota</taxon>
        <taxon>Pezizomycotina</taxon>
        <taxon>Dothideomycetes</taxon>
        <taxon>Dothideomycetidae</taxon>
        <taxon>Mycosphaerellales</taxon>
        <taxon>Mycosphaerellaceae</taxon>
        <taxon>Cercospora</taxon>
    </lineage>
</organism>
<accession>A0A2G5HE91</accession>
<evidence type="ECO:0000313" key="3">
    <source>
        <dbReference type="EMBL" id="PIA90876.1"/>
    </source>
</evidence>